<dbReference type="Proteomes" id="UP000652761">
    <property type="component" value="Unassembled WGS sequence"/>
</dbReference>
<feature type="domain" description="CCHC-type" evidence="3">
    <location>
        <begin position="194"/>
        <end position="207"/>
    </location>
</feature>
<feature type="compositionally biased region" description="Basic and acidic residues" evidence="2">
    <location>
        <begin position="17"/>
        <end position="32"/>
    </location>
</feature>
<feature type="domain" description="CCHC-type" evidence="3">
    <location>
        <begin position="144"/>
        <end position="159"/>
    </location>
</feature>
<protein>
    <recommendedName>
        <fullName evidence="3">CCHC-type domain-containing protein</fullName>
    </recommendedName>
</protein>
<feature type="domain" description="CCHC-type" evidence="3">
    <location>
        <begin position="61"/>
        <end position="76"/>
    </location>
</feature>
<dbReference type="Gene3D" id="4.10.60.10">
    <property type="entry name" value="Zinc finger, CCHC-type"/>
    <property type="match status" value="5"/>
</dbReference>
<dbReference type="GO" id="GO:0003676">
    <property type="term" value="F:nucleic acid binding"/>
    <property type="evidence" value="ECO:0007669"/>
    <property type="project" value="InterPro"/>
</dbReference>
<dbReference type="Pfam" id="PF00098">
    <property type="entry name" value="zf-CCHC"/>
    <property type="match status" value="8"/>
</dbReference>
<comment type="caution">
    <text evidence="4">The sequence shown here is derived from an EMBL/GenBank/DDBJ whole genome shotgun (WGS) entry which is preliminary data.</text>
</comment>
<dbReference type="GO" id="GO:0008270">
    <property type="term" value="F:zinc ion binding"/>
    <property type="evidence" value="ECO:0007669"/>
    <property type="project" value="UniProtKB-KW"/>
</dbReference>
<feature type="domain" description="CCHC-type" evidence="3">
    <location>
        <begin position="99"/>
        <end position="114"/>
    </location>
</feature>
<evidence type="ECO:0000313" key="5">
    <source>
        <dbReference type="Proteomes" id="UP000652761"/>
    </source>
</evidence>
<keyword evidence="5" id="KW-1185">Reference proteome</keyword>
<dbReference type="InterPro" id="IPR036875">
    <property type="entry name" value="Znf_CCHC_sf"/>
</dbReference>
<keyword evidence="1" id="KW-0862">Zinc</keyword>
<feature type="domain" description="CCHC-type" evidence="3">
    <location>
        <begin position="80"/>
        <end position="95"/>
    </location>
</feature>
<dbReference type="SMART" id="SM00343">
    <property type="entry name" value="ZnF_C2HC"/>
    <property type="match status" value="9"/>
</dbReference>
<name>A0A843V0K1_COLES</name>
<keyword evidence="1" id="KW-0863">Zinc-finger</keyword>
<evidence type="ECO:0000313" key="4">
    <source>
        <dbReference type="EMBL" id="MQL87314.1"/>
    </source>
</evidence>
<accession>A0A843V0K1</accession>
<dbReference type="InterPro" id="IPR001878">
    <property type="entry name" value="Znf_CCHC"/>
</dbReference>
<organism evidence="4 5">
    <name type="scientific">Colocasia esculenta</name>
    <name type="common">Wild taro</name>
    <name type="synonym">Arum esculentum</name>
    <dbReference type="NCBI Taxonomy" id="4460"/>
    <lineage>
        <taxon>Eukaryota</taxon>
        <taxon>Viridiplantae</taxon>
        <taxon>Streptophyta</taxon>
        <taxon>Embryophyta</taxon>
        <taxon>Tracheophyta</taxon>
        <taxon>Spermatophyta</taxon>
        <taxon>Magnoliopsida</taxon>
        <taxon>Liliopsida</taxon>
        <taxon>Araceae</taxon>
        <taxon>Aroideae</taxon>
        <taxon>Colocasieae</taxon>
        <taxon>Colocasia</taxon>
    </lineage>
</organism>
<dbReference type="OrthoDB" id="3863715at2759"/>
<keyword evidence="1" id="KW-0479">Metal-binding</keyword>
<feature type="domain" description="CCHC-type" evidence="3">
    <location>
        <begin position="42"/>
        <end position="57"/>
    </location>
</feature>
<evidence type="ECO:0000259" key="3">
    <source>
        <dbReference type="PROSITE" id="PS50158"/>
    </source>
</evidence>
<proteinExistence type="predicted"/>
<dbReference type="PANTHER" id="PTHR47103:SF5">
    <property type="entry name" value="DNA-BINDING PROTEIN HEXBP-LIKE"/>
    <property type="match status" value="1"/>
</dbReference>
<dbReference type="PANTHER" id="PTHR47103">
    <property type="entry name" value="DNA-BINDING PROTEIN"/>
    <property type="match status" value="1"/>
</dbReference>
<feature type="domain" description="CCHC-type" evidence="3">
    <location>
        <begin position="125"/>
        <end position="140"/>
    </location>
</feature>
<dbReference type="PROSITE" id="PS50158">
    <property type="entry name" value="ZF_CCHC"/>
    <property type="match status" value="8"/>
</dbReference>
<reference evidence="4" key="1">
    <citation type="submission" date="2017-07" db="EMBL/GenBank/DDBJ databases">
        <title>Taro Niue Genome Assembly and Annotation.</title>
        <authorList>
            <person name="Atibalentja N."/>
            <person name="Keating K."/>
            <person name="Fields C.J."/>
        </authorList>
    </citation>
    <scope>NUCLEOTIDE SEQUENCE</scope>
    <source>
        <strain evidence="4">Niue_2</strain>
        <tissue evidence="4">Leaf</tissue>
    </source>
</reference>
<feature type="region of interest" description="Disordered" evidence="2">
    <location>
        <begin position="1"/>
        <end position="32"/>
    </location>
</feature>
<sequence>MSPENNSSPPRVARRFRGSDRMSYRDAPYRRDRSSYRQDNLCKNCKRPGHYARDCPNVAVCNNCGLPGHIAAECTEKTVCWNCKEPGHMASQCTNEPICHVCSKTGHLARDCPSSGSSLFDTRLCNNCYKPGHIAADCTNEKACNNCRKTGHLARDCPNEPVCNLCNVSGHMAWQCSKSSLASEIRGPSRDIICRMCNQPGHISRDCIGIMICNNCGGRGHLAYECPSVRMFDRAFGLRRHVIRYSLPDAIRVAFNIFFFTNGNRAMMERFSVDGFGRRICWTLLRPAIVRPPYLWELIGRPPWRAPSKDFVRVWPRTKGKRILSPGVWDLGAPPMTERSDATCCPFVLPSKRHTLVTIF</sequence>
<dbReference type="AlphaFoldDB" id="A0A843V0K1"/>
<feature type="domain" description="CCHC-type" evidence="3">
    <location>
        <begin position="213"/>
        <end position="228"/>
    </location>
</feature>
<gene>
    <name evidence="4" type="ORF">Taro_019834</name>
</gene>
<evidence type="ECO:0000256" key="2">
    <source>
        <dbReference type="SAM" id="MobiDB-lite"/>
    </source>
</evidence>
<evidence type="ECO:0000256" key="1">
    <source>
        <dbReference type="PROSITE-ProRule" id="PRU00047"/>
    </source>
</evidence>
<dbReference type="EMBL" id="NMUH01000967">
    <property type="protein sequence ID" value="MQL87314.1"/>
    <property type="molecule type" value="Genomic_DNA"/>
</dbReference>
<dbReference type="SUPFAM" id="SSF57756">
    <property type="entry name" value="Retrovirus zinc finger-like domains"/>
    <property type="match status" value="4"/>
</dbReference>